<evidence type="ECO:0000313" key="3">
    <source>
        <dbReference type="Proteomes" id="UP001378956"/>
    </source>
</evidence>
<feature type="chain" id="PRO_5047496276" evidence="1">
    <location>
        <begin position="21"/>
        <end position="300"/>
    </location>
</feature>
<dbReference type="EMBL" id="JBBEUB010000002">
    <property type="protein sequence ID" value="MEJ2902513.1"/>
    <property type="molecule type" value="Genomic_DNA"/>
</dbReference>
<dbReference type="Gene3D" id="3.40.720.10">
    <property type="entry name" value="Alkaline Phosphatase, subunit A"/>
    <property type="match status" value="1"/>
</dbReference>
<accession>A0ABU8NKV7</accession>
<keyword evidence="1" id="KW-0732">Signal</keyword>
<dbReference type="RefSeq" id="WP_337716193.1">
    <property type="nucleotide sequence ID" value="NZ_JBBEUB010000002.1"/>
</dbReference>
<feature type="signal peptide" evidence="1">
    <location>
        <begin position="1"/>
        <end position="20"/>
    </location>
</feature>
<name>A0ABU8NKV7_9SPHI</name>
<dbReference type="InterPro" id="IPR002591">
    <property type="entry name" value="Phosphodiest/P_Trfase"/>
</dbReference>
<gene>
    <name evidence="2" type="ORF">WAE58_08745</name>
</gene>
<organism evidence="2 3">
    <name type="scientific">Pedobacter panaciterrae</name>
    <dbReference type="NCBI Taxonomy" id="363849"/>
    <lineage>
        <taxon>Bacteria</taxon>
        <taxon>Pseudomonadati</taxon>
        <taxon>Bacteroidota</taxon>
        <taxon>Sphingobacteriia</taxon>
        <taxon>Sphingobacteriales</taxon>
        <taxon>Sphingobacteriaceae</taxon>
        <taxon>Pedobacter</taxon>
    </lineage>
</organism>
<keyword evidence="3" id="KW-1185">Reference proteome</keyword>
<dbReference type="InterPro" id="IPR017850">
    <property type="entry name" value="Alkaline_phosphatase_core_sf"/>
</dbReference>
<dbReference type="Proteomes" id="UP001378956">
    <property type="component" value="Unassembled WGS sequence"/>
</dbReference>
<evidence type="ECO:0000313" key="2">
    <source>
        <dbReference type="EMBL" id="MEJ2902513.1"/>
    </source>
</evidence>
<protein>
    <submittedName>
        <fullName evidence="2">Alkaline phosphatase family protein</fullName>
    </submittedName>
</protein>
<dbReference type="SUPFAM" id="SSF53649">
    <property type="entry name" value="Alkaline phosphatase-like"/>
    <property type="match status" value="1"/>
</dbReference>
<comment type="caution">
    <text evidence="2">The sequence shown here is derived from an EMBL/GenBank/DDBJ whole genome shotgun (WGS) entry which is preliminary data.</text>
</comment>
<dbReference type="PANTHER" id="PTHR10151">
    <property type="entry name" value="ECTONUCLEOTIDE PYROPHOSPHATASE/PHOSPHODIESTERASE"/>
    <property type="match status" value="1"/>
</dbReference>
<evidence type="ECO:0000256" key="1">
    <source>
        <dbReference type="SAM" id="SignalP"/>
    </source>
</evidence>
<reference evidence="2 3" key="1">
    <citation type="submission" date="2024-03" db="EMBL/GenBank/DDBJ databases">
        <title>Sequence of Lycoming College Course Isolates.</title>
        <authorList>
            <person name="Plotts O."/>
            <person name="Newman J."/>
        </authorList>
    </citation>
    <scope>NUCLEOTIDE SEQUENCE [LARGE SCALE GENOMIC DNA]</scope>
    <source>
        <strain evidence="2 3">CJB-3</strain>
    </source>
</reference>
<dbReference type="PANTHER" id="PTHR10151:SF120">
    <property type="entry name" value="BIS(5'-ADENOSYL)-TRIPHOSPHATASE"/>
    <property type="match status" value="1"/>
</dbReference>
<sequence>MRSFFFKALILSVISFSANAQKTPARVLIIGLDGFSSEGFKTAKHPNLDKMVADGVLSLTTRPVMPSITLPNWTSHMTGSGPEEHGITSNDWTMEKHPLTPIATDKEGYYPSIFKVLKDEVPSSKIAYYYNWKELINPINKKYLDEVNFEENDRYQENYSKAYDFLLKNKQSPTLVFLYSVHTDHAGHSFKWMSPEYIKAIEDADVEIGILLNKLKTAGIYKDTHFLLITDHGGINQGHGGVSMSEMQVPWAITGPQIRKRGLITEFNSNKNTALVLAKIFGVSKLPAAWTGVVPNAIFK</sequence>
<proteinExistence type="predicted"/>
<dbReference type="Pfam" id="PF01663">
    <property type="entry name" value="Phosphodiest"/>
    <property type="match status" value="1"/>
</dbReference>